<gene>
    <name evidence="2" type="ORF">ZRA01_08890</name>
</gene>
<reference evidence="2 3" key="1">
    <citation type="submission" date="2019-06" db="EMBL/GenBank/DDBJ databases">
        <title>Whole genome shotgun sequence of Zoogloea ramigera NBRC 15342.</title>
        <authorList>
            <person name="Hosoyama A."/>
            <person name="Uohara A."/>
            <person name="Ohji S."/>
            <person name="Ichikawa N."/>
        </authorList>
    </citation>
    <scope>NUCLEOTIDE SEQUENCE [LARGE SCALE GENOMIC DNA]</scope>
    <source>
        <strain evidence="2 3">NBRC 15342</strain>
    </source>
</reference>
<evidence type="ECO:0000256" key="1">
    <source>
        <dbReference type="SAM" id="MobiDB-lite"/>
    </source>
</evidence>
<sequence>MLGGPVGQAKLTVFDALLRWISESSCASRLARLATQGLELPPRRDADAERWREDMGDADSRPELRPCQGFHQGEPPV</sequence>
<feature type="region of interest" description="Disordered" evidence="1">
    <location>
        <begin position="43"/>
        <end position="77"/>
    </location>
</feature>
<dbReference type="AlphaFoldDB" id="A0A4Y4CR96"/>
<evidence type="ECO:0000313" key="3">
    <source>
        <dbReference type="Proteomes" id="UP000318422"/>
    </source>
</evidence>
<feature type="compositionally biased region" description="Basic and acidic residues" evidence="1">
    <location>
        <begin position="43"/>
        <end position="64"/>
    </location>
</feature>
<name>A0A4Y4CR96_ZOORA</name>
<keyword evidence="3" id="KW-1185">Reference proteome</keyword>
<accession>A0A4Y4CR96</accession>
<comment type="caution">
    <text evidence="2">The sequence shown here is derived from an EMBL/GenBank/DDBJ whole genome shotgun (WGS) entry which is preliminary data.</text>
</comment>
<protein>
    <submittedName>
        <fullName evidence="2">Uncharacterized protein</fullName>
    </submittedName>
</protein>
<dbReference type="Proteomes" id="UP000318422">
    <property type="component" value="Unassembled WGS sequence"/>
</dbReference>
<dbReference type="EMBL" id="BJNV01000010">
    <property type="protein sequence ID" value="GEC94816.1"/>
    <property type="molecule type" value="Genomic_DNA"/>
</dbReference>
<evidence type="ECO:0000313" key="2">
    <source>
        <dbReference type="EMBL" id="GEC94816.1"/>
    </source>
</evidence>
<proteinExistence type="predicted"/>
<organism evidence="2 3">
    <name type="scientific">Zoogloea ramigera</name>
    <dbReference type="NCBI Taxonomy" id="350"/>
    <lineage>
        <taxon>Bacteria</taxon>
        <taxon>Pseudomonadati</taxon>
        <taxon>Pseudomonadota</taxon>
        <taxon>Betaproteobacteria</taxon>
        <taxon>Rhodocyclales</taxon>
        <taxon>Zoogloeaceae</taxon>
        <taxon>Zoogloea</taxon>
    </lineage>
</organism>